<keyword evidence="1" id="KW-0732">Signal</keyword>
<evidence type="ECO:0000313" key="3">
    <source>
        <dbReference type="Proteomes" id="UP000095209"/>
    </source>
</evidence>
<proteinExistence type="predicted"/>
<evidence type="ECO:0000256" key="1">
    <source>
        <dbReference type="SAM" id="SignalP"/>
    </source>
</evidence>
<evidence type="ECO:0000313" key="2">
    <source>
        <dbReference type="EMBL" id="OEH91560.1"/>
    </source>
</evidence>
<sequence>MKRSMAVIFALLIIFGLSGCNTDNGQSTNKKTSNVDIETELTNEAMKVITALKNKNMEELSTYVHPVKGLLFSPYSFIDTNTLVFKKDEIPPLLYDVNKYVWGLEHGSGLPINLTFSQYFERFVFDKDYTISSEVTFDQDVQRGNMNKNIKEMYSDAHVVEYYHEGTGDNKEFSWSSLNVVFQKDAENRWRLVALVHDQWTI</sequence>
<dbReference type="STRING" id="1305675.BFG57_04075"/>
<gene>
    <name evidence="2" type="ORF">BFG57_04075</name>
</gene>
<reference evidence="2 3" key="1">
    <citation type="submission" date="2016-08" db="EMBL/GenBank/DDBJ databases">
        <title>Genome of Bacillus solimangrovi GH2-4.</title>
        <authorList>
            <person name="Lim S."/>
            <person name="Kim B.-C."/>
        </authorList>
    </citation>
    <scope>NUCLEOTIDE SEQUENCE [LARGE SCALE GENOMIC DNA]</scope>
    <source>
        <strain evidence="2 3">GH2-4</strain>
    </source>
</reference>
<protein>
    <recommendedName>
        <fullName evidence="4">Lipoprotein</fullName>
    </recommendedName>
</protein>
<dbReference type="Proteomes" id="UP000095209">
    <property type="component" value="Unassembled WGS sequence"/>
</dbReference>
<keyword evidence="3" id="KW-1185">Reference proteome</keyword>
<dbReference type="EMBL" id="MJEH01000055">
    <property type="protein sequence ID" value="OEH91560.1"/>
    <property type="molecule type" value="Genomic_DNA"/>
</dbReference>
<dbReference type="AlphaFoldDB" id="A0A1E5LBU9"/>
<dbReference type="RefSeq" id="WP_069718298.1">
    <property type="nucleotide sequence ID" value="NZ_MJEH01000055.1"/>
</dbReference>
<evidence type="ECO:0008006" key="4">
    <source>
        <dbReference type="Google" id="ProtNLM"/>
    </source>
</evidence>
<accession>A0A1E5LBU9</accession>
<feature type="chain" id="PRO_5039070272" description="Lipoprotein" evidence="1">
    <location>
        <begin position="20"/>
        <end position="202"/>
    </location>
</feature>
<name>A0A1E5LBU9_9BACI</name>
<organism evidence="2 3">
    <name type="scientific">Bacillus solimangrovi</name>
    <dbReference type="NCBI Taxonomy" id="1305675"/>
    <lineage>
        <taxon>Bacteria</taxon>
        <taxon>Bacillati</taxon>
        <taxon>Bacillota</taxon>
        <taxon>Bacilli</taxon>
        <taxon>Bacillales</taxon>
        <taxon>Bacillaceae</taxon>
        <taxon>Bacillus</taxon>
    </lineage>
</organism>
<dbReference type="OrthoDB" id="1267107at2"/>
<comment type="caution">
    <text evidence="2">The sequence shown here is derived from an EMBL/GenBank/DDBJ whole genome shotgun (WGS) entry which is preliminary data.</text>
</comment>
<dbReference type="PROSITE" id="PS51257">
    <property type="entry name" value="PROKAR_LIPOPROTEIN"/>
    <property type="match status" value="1"/>
</dbReference>
<feature type="signal peptide" evidence="1">
    <location>
        <begin position="1"/>
        <end position="19"/>
    </location>
</feature>